<keyword evidence="5" id="KW-0999">Mitochondrion inner membrane</keyword>
<feature type="domain" description="AAA+ ATPase" evidence="15">
    <location>
        <begin position="283"/>
        <end position="425"/>
    </location>
</feature>
<evidence type="ECO:0000256" key="8">
    <source>
        <dbReference type="ARBA" id="ARBA00022989"/>
    </source>
</evidence>
<evidence type="ECO:0000256" key="6">
    <source>
        <dbReference type="ARBA" id="ARBA00022801"/>
    </source>
</evidence>
<dbReference type="SMART" id="SM01024">
    <property type="entry name" value="BCS1_N"/>
    <property type="match status" value="1"/>
</dbReference>
<keyword evidence="4 12" id="KW-0547">Nucleotide-binding</keyword>
<dbReference type="InterPro" id="IPR014851">
    <property type="entry name" value="BCS1_N"/>
</dbReference>
<evidence type="ECO:0000256" key="1">
    <source>
        <dbReference type="ARBA" id="ARBA00004434"/>
    </source>
</evidence>
<evidence type="ECO:0000256" key="11">
    <source>
        <dbReference type="ARBA" id="ARBA00048778"/>
    </source>
</evidence>
<feature type="transmembrane region" description="Helical" evidence="14">
    <location>
        <begin position="71"/>
        <end position="87"/>
    </location>
</feature>
<keyword evidence="10 14" id="KW-0472">Membrane</keyword>
<gene>
    <name evidence="17" type="ORF">NA56DRAFT_633729</name>
</gene>
<dbReference type="SMART" id="SM00382">
    <property type="entry name" value="AAA"/>
    <property type="match status" value="1"/>
</dbReference>
<dbReference type="InterPro" id="IPR050747">
    <property type="entry name" value="Mitochondrial_chaperone_BCS1"/>
</dbReference>
<keyword evidence="6 17" id="KW-0378">Hydrolase</keyword>
<dbReference type="AlphaFoldDB" id="A0A2J6PPX2"/>
<dbReference type="PROSITE" id="PS00674">
    <property type="entry name" value="AAA"/>
    <property type="match status" value="1"/>
</dbReference>
<keyword evidence="3 14" id="KW-0812">Transmembrane</keyword>
<dbReference type="SUPFAM" id="SSF52540">
    <property type="entry name" value="P-loop containing nucleoside triphosphate hydrolases"/>
    <property type="match status" value="1"/>
</dbReference>
<keyword evidence="7 12" id="KW-0067">ATP-binding</keyword>
<dbReference type="InterPro" id="IPR057495">
    <property type="entry name" value="AAA_lid_BCS1"/>
</dbReference>
<evidence type="ECO:0000259" key="16">
    <source>
        <dbReference type="SMART" id="SM01024"/>
    </source>
</evidence>
<protein>
    <submittedName>
        <fullName evidence="17">P-loop containing nucleoside triphosphate hydrolase protein</fullName>
    </submittedName>
</protein>
<comment type="catalytic activity">
    <reaction evidence="11">
        <text>ATP + H2O = ADP + phosphate + H(+)</text>
        <dbReference type="Rhea" id="RHEA:13065"/>
        <dbReference type="ChEBI" id="CHEBI:15377"/>
        <dbReference type="ChEBI" id="CHEBI:15378"/>
        <dbReference type="ChEBI" id="CHEBI:30616"/>
        <dbReference type="ChEBI" id="CHEBI:43474"/>
        <dbReference type="ChEBI" id="CHEBI:456216"/>
    </reaction>
    <physiologicalReaction direction="left-to-right" evidence="11">
        <dbReference type="Rhea" id="RHEA:13066"/>
    </physiologicalReaction>
</comment>
<dbReference type="STRING" id="1745343.A0A2J6PPX2"/>
<keyword evidence="18" id="KW-1185">Reference proteome</keyword>
<dbReference type="Pfam" id="PF25426">
    <property type="entry name" value="AAA_lid_BCS1"/>
    <property type="match status" value="1"/>
</dbReference>
<dbReference type="Pfam" id="PF08740">
    <property type="entry name" value="BCS1_N"/>
    <property type="match status" value="1"/>
</dbReference>
<evidence type="ECO:0000256" key="12">
    <source>
        <dbReference type="RuleBase" id="RU003651"/>
    </source>
</evidence>
<dbReference type="InterPro" id="IPR003959">
    <property type="entry name" value="ATPase_AAA_core"/>
</dbReference>
<dbReference type="Proteomes" id="UP000235672">
    <property type="component" value="Unassembled WGS sequence"/>
</dbReference>
<evidence type="ECO:0000259" key="15">
    <source>
        <dbReference type="SMART" id="SM00382"/>
    </source>
</evidence>
<comment type="subcellular location">
    <subcellularLocation>
        <location evidence="1">Mitochondrion inner membrane</location>
        <topology evidence="1">Single-pass membrane protein</topology>
    </subcellularLocation>
</comment>
<feature type="domain" description="BCS1 N-terminal" evidence="16">
    <location>
        <begin position="52"/>
        <end position="250"/>
    </location>
</feature>
<keyword evidence="8 14" id="KW-1133">Transmembrane helix</keyword>
<reference evidence="17 18" key="1">
    <citation type="submission" date="2016-05" db="EMBL/GenBank/DDBJ databases">
        <title>A degradative enzymes factory behind the ericoid mycorrhizal symbiosis.</title>
        <authorList>
            <consortium name="DOE Joint Genome Institute"/>
            <person name="Martino E."/>
            <person name="Morin E."/>
            <person name="Grelet G."/>
            <person name="Kuo A."/>
            <person name="Kohler A."/>
            <person name="Daghino S."/>
            <person name="Barry K."/>
            <person name="Choi C."/>
            <person name="Cichocki N."/>
            <person name="Clum A."/>
            <person name="Copeland A."/>
            <person name="Hainaut M."/>
            <person name="Haridas S."/>
            <person name="Labutti K."/>
            <person name="Lindquist E."/>
            <person name="Lipzen A."/>
            <person name="Khouja H.-R."/>
            <person name="Murat C."/>
            <person name="Ohm R."/>
            <person name="Olson A."/>
            <person name="Spatafora J."/>
            <person name="Veneault-Fourrey C."/>
            <person name="Henrissat B."/>
            <person name="Grigoriev I."/>
            <person name="Martin F."/>
            <person name="Perotto S."/>
        </authorList>
    </citation>
    <scope>NUCLEOTIDE SEQUENCE [LARGE SCALE GENOMIC DNA]</scope>
    <source>
        <strain evidence="17 18">UAMH 7357</strain>
    </source>
</reference>
<dbReference type="EMBL" id="KZ613508">
    <property type="protein sequence ID" value="PMD16083.1"/>
    <property type="molecule type" value="Genomic_DNA"/>
</dbReference>
<dbReference type="InterPro" id="IPR003593">
    <property type="entry name" value="AAA+_ATPase"/>
</dbReference>
<name>A0A2J6PPX2_9HELO</name>
<evidence type="ECO:0000256" key="14">
    <source>
        <dbReference type="SAM" id="Phobius"/>
    </source>
</evidence>
<evidence type="ECO:0000256" key="2">
    <source>
        <dbReference type="ARBA" id="ARBA00007448"/>
    </source>
</evidence>
<feature type="region of interest" description="Disordered" evidence="13">
    <location>
        <begin position="595"/>
        <end position="636"/>
    </location>
</feature>
<accession>A0A2J6PPX2</accession>
<proteinExistence type="inferred from homology"/>
<evidence type="ECO:0000256" key="7">
    <source>
        <dbReference type="ARBA" id="ARBA00022840"/>
    </source>
</evidence>
<evidence type="ECO:0000256" key="13">
    <source>
        <dbReference type="SAM" id="MobiDB-lite"/>
    </source>
</evidence>
<evidence type="ECO:0000256" key="5">
    <source>
        <dbReference type="ARBA" id="ARBA00022792"/>
    </source>
</evidence>
<evidence type="ECO:0000313" key="18">
    <source>
        <dbReference type="Proteomes" id="UP000235672"/>
    </source>
</evidence>
<feature type="transmembrane region" description="Helical" evidence="14">
    <location>
        <begin position="42"/>
        <end position="64"/>
    </location>
</feature>
<dbReference type="GO" id="GO:0005743">
    <property type="term" value="C:mitochondrial inner membrane"/>
    <property type="evidence" value="ECO:0007669"/>
    <property type="project" value="UniProtKB-SubCell"/>
</dbReference>
<organism evidence="17 18">
    <name type="scientific">Hyaloscypha hepaticicola</name>
    <dbReference type="NCBI Taxonomy" id="2082293"/>
    <lineage>
        <taxon>Eukaryota</taxon>
        <taxon>Fungi</taxon>
        <taxon>Dikarya</taxon>
        <taxon>Ascomycota</taxon>
        <taxon>Pezizomycotina</taxon>
        <taxon>Leotiomycetes</taxon>
        <taxon>Helotiales</taxon>
        <taxon>Hyaloscyphaceae</taxon>
        <taxon>Hyaloscypha</taxon>
    </lineage>
</organism>
<evidence type="ECO:0000256" key="9">
    <source>
        <dbReference type="ARBA" id="ARBA00023128"/>
    </source>
</evidence>
<dbReference type="OrthoDB" id="10251412at2759"/>
<dbReference type="Pfam" id="PF00004">
    <property type="entry name" value="AAA"/>
    <property type="match status" value="1"/>
</dbReference>
<evidence type="ECO:0000256" key="10">
    <source>
        <dbReference type="ARBA" id="ARBA00023136"/>
    </source>
</evidence>
<dbReference type="InterPro" id="IPR027417">
    <property type="entry name" value="P-loop_NTPase"/>
</dbReference>
<evidence type="ECO:0000313" key="17">
    <source>
        <dbReference type="EMBL" id="PMD16083.1"/>
    </source>
</evidence>
<evidence type="ECO:0000256" key="3">
    <source>
        <dbReference type="ARBA" id="ARBA00022692"/>
    </source>
</evidence>
<comment type="similarity">
    <text evidence="2">Belongs to the AAA ATPase family. BCS1 subfamily.</text>
</comment>
<dbReference type="GO" id="GO:0016887">
    <property type="term" value="F:ATP hydrolysis activity"/>
    <property type="evidence" value="ECO:0007669"/>
    <property type="project" value="InterPro"/>
</dbReference>
<dbReference type="PANTHER" id="PTHR23070">
    <property type="entry name" value="BCS1 AAA-TYPE ATPASE"/>
    <property type="match status" value="1"/>
</dbReference>
<dbReference type="Gene3D" id="3.40.50.300">
    <property type="entry name" value="P-loop containing nucleotide triphosphate hydrolases"/>
    <property type="match status" value="1"/>
</dbReference>
<dbReference type="GO" id="GO:0005524">
    <property type="term" value="F:ATP binding"/>
    <property type="evidence" value="ECO:0007669"/>
    <property type="project" value="UniProtKB-KW"/>
</dbReference>
<keyword evidence="9" id="KW-0496">Mitochondrion</keyword>
<sequence length="660" mass="73172">MASTVALATAAAGTSTSLQKILRDSTPGFGFMQSFFKTWLKLDLTTLAAALTIFGTISSASVALKGVGLKVYWWFTALFTASISIASSDRLNREILNWIGAQVLTRQATRILTARTEVIQNDAWHPRRSHVERNDYNHEKRVPIQYLPTFGMTWFIFERNIFLVRRINTHRSYVIGVPDEYAAAPEGDEPLVVMCLGRSVVPIKRFLNECRDFAEKQREKYVTVRASKQQYQRDSWDVTILRPIRPLETVHFDETTKAELVADIQNYLDPNTRKFYAARGIPYRRGYLLHGSPGTGKSSLTLALAGYFGLELYLLHLPSVRSDSELENLFTALPPRCFVLLEDIDAVGIKRQVDMTEDEDDDDDSDDSVKVRSRCTLSGVLNVIDGVASQEGRIVLMTSNMAHKLDKALIRPGRVDRMIFLDNISQRSAELMFLRMYTPDPTHPNPDLDLKKGELEILALEFSKAIPDNTFTPAQLQGYLLNHRNSPSLAATEMTIWVADEQKKMDEAKAHAKKVAEWKAKKRQRKTMELLAKTMEAADLEAAGDAIAKQKAKAEVEKGESSKTGGAVVNGVTKGDEGLEVSSEVQEPVVNVETNGETKQKTTEEPVTFANGETNGEGKEVVPPGSKEAQADGITKPEEAVAVKDKVTAGAGAADGQNSE</sequence>
<evidence type="ECO:0000256" key="4">
    <source>
        <dbReference type="ARBA" id="ARBA00022741"/>
    </source>
</evidence>
<dbReference type="InterPro" id="IPR003960">
    <property type="entry name" value="ATPase_AAA_CS"/>
</dbReference>